<dbReference type="OrthoDB" id="9909837at2759"/>
<keyword evidence="3" id="KW-1185">Reference proteome</keyword>
<dbReference type="InterPro" id="IPR036051">
    <property type="entry name" value="KRAB_dom_sf"/>
</dbReference>
<reference evidence="4" key="1">
    <citation type="submission" date="2025-08" db="UniProtKB">
        <authorList>
            <consortium name="RefSeq"/>
        </authorList>
    </citation>
    <scope>IDENTIFICATION</scope>
</reference>
<gene>
    <name evidence="4" type="primary">LOC105742471</name>
</gene>
<evidence type="ECO:0000313" key="3">
    <source>
        <dbReference type="Proteomes" id="UP000515203"/>
    </source>
</evidence>
<dbReference type="SMART" id="SM00349">
    <property type="entry name" value="KRAB"/>
    <property type="match status" value="1"/>
</dbReference>
<evidence type="ECO:0000313" key="4">
    <source>
        <dbReference type="RefSeq" id="XP_023573463.1"/>
    </source>
</evidence>
<dbReference type="Gene3D" id="6.10.140.140">
    <property type="match status" value="1"/>
</dbReference>
<dbReference type="PANTHER" id="PTHR23232">
    <property type="entry name" value="KRAB DOMAIN C2H2 ZINC FINGER"/>
    <property type="match status" value="1"/>
</dbReference>
<protein>
    <recommendedName>
        <fullName evidence="2">KRAB domain-containing protein</fullName>
    </recommendedName>
</protein>
<organism evidence="3 4">
    <name type="scientific">Octodon degus</name>
    <name type="common">Degu</name>
    <name type="synonym">Sciurus degus</name>
    <dbReference type="NCBI Taxonomy" id="10160"/>
    <lineage>
        <taxon>Eukaryota</taxon>
        <taxon>Metazoa</taxon>
        <taxon>Chordata</taxon>
        <taxon>Craniata</taxon>
        <taxon>Vertebrata</taxon>
        <taxon>Euteleostomi</taxon>
        <taxon>Mammalia</taxon>
        <taxon>Eutheria</taxon>
        <taxon>Euarchontoglires</taxon>
        <taxon>Glires</taxon>
        <taxon>Rodentia</taxon>
        <taxon>Hystricomorpha</taxon>
        <taxon>Octodontidae</taxon>
        <taxon>Octodon</taxon>
    </lineage>
</organism>
<dbReference type="InParanoid" id="A0A6P6EN51"/>
<dbReference type="Proteomes" id="UP000515203">
    <property type="component" value="Unplaced"/>
</dbReference>
<dbReference type="AlphaFoldDB" id="A0A6P6EN51"/>
<feature type="region of interest" description="Disordered" evidence="1">
    <location>
        <begin position="145"/>
        <end position="167"/>
    </location>
</feature>
<dbReference type="GO" id="GO:0006355">
    <property type="term" value="P:regulation of DNA-templated transcription"/>
    <property type="evidence" value="ECO:0007669"/>
    <property type="project" value="InterPro"/>
</dbReference>
<dbReference type="CDD" id="cd07765">
    <property type="entry name" value="KRAB_A-box"/>
    <property type="match status" value="1"/>
</dbReference>
<accession>A0A6P6EN51</accession>
<evidence type="ECO:0000259" key="2">
    <source>
        <dbReference type="PROSITE" id="PS50805"/>
    </source>
</evidence>
<dbReference type="RefSeq" id="XP_023573463.1">
    <property type="nucleotide sequence ID" value="XM_023717695.1"/>
</dbReference>
<dbReference type="InterPro" id="IPR001909">
    <property type="entry name" value="KRAB"/>
</dbReference>
<dbReference type="PROSITE" id="PS50805">
    <property type="entry name" value="KRAB"/>
    <property type="match status" value="1"/>
</dbReference>
<dbReference type="PANTHER" id="PTHR23232:SF163">
    <property type="entry name" value="ZINC FINGER PROTEIN 589"/>
    <property type="match status" value="1"/>
</dbReference>
<dbReference type="Pfam" id="PF01352">
    <property type="entry name" value="KRAB"/>
    <property type="match status" value="1"/>
</dbReference>
<name>A0A6P6EN51_OCTDE</name>
<sequence length="167" mass="19104">MELLTFRDVAIDFSLEEWEDLDSAQQNLYRDVMLETYGNLVSLGLADSKPYMITCLEQSKEPWNVKKQESVVIHPAVSSHFAQDISSEVGIKHSFQTMTKGRYSICGHDSLHLKKEWESVDTECEGQNASYNGCNKFVTTKESKDFTASRDQQHMLSPKTPEFMPQQ</sequence>
<dbReference type="SUPFAM" id="SSF109640">
    <property type="entry name" value="KRAB domain (Kruppel-associated box)"/>
    <property type="match status" value="1"/>
</dbReference>
<feature type="domain" description="KRAB" evidence="2">
    <location>
        <begin position="4"/>
        <end position="75"/>
    </location>
</feature>
<dbReference type="InterPro" id="IPR050169">
    <property type="entry name" value="Krueppel_C2H2_ZnF"/>
</dbReference>
<dbReference type="GeneID" id="105742471"/>
<proteinExistence type="predicted"/>
<evidence type="ECO:0000256" key="1">
    <source>
        <dbReference type="SAM" id="MobiDB-lite"/>
    </source>
</evidence>